<proteinExistence type="predicted"/>
<accession>A0A5R9DTE0</accession>
<evidence type="ECO:0000313" key="2">
    <source>
        <dbReference type="EMBL" id="TLQ39366.1"/>
    </source>
</evidence>
<gene>
    <name evidence="2" type="ORF">FEF34_38965</name>
</gene>
<name>A0A5R9DTE0_9ACTN</name>
<evidence type="ECO:0000313" key="3">
    <source>
        <dbReference type="Proteomes" id="UP000305921"/>
    </source>
</evidence>
<dbReference type="OrthoDB" id="10000666at2"/>
<dbReference type="Proteomes" id="UP000305921">
    <property type="component" value="Unassembled WGS sequence"/>
</dbReference>
<reference evidence="2 3" key="1">
    <citation type="submission" date="2019-05" db="EMBL/GenBank/DDBJ databases">
        <title>Streptomyces marianii sp. nov., a novel marine actinomycete from southern coast of India.</title>
        <authorList>
            <person name="Iniyan A.M."/>
            <person name="Wink J."/>
            <person name="Ramprasad E."/>
            <person name="Ramana C.V."/>
            <person name="Bunk B."/>
            <person name="Sproer C."/>
            <person name="Joseph F.-J.R.S."/>
            <person name="Vincent S.G.P."/>
        </authorList>
    </citation>
    <scope>NUCLEOTIDE SEQUENCE [LARGE SCALE GENOMIC DNA]</scope>
    <source>
        <strain evidence="2 3">ICN19</strain>
    </source>
</reference>
<dbReference type="EMBL" id="VAWE01000002">
    <property type="protein sequence ID" value="TLQ39366.1"/>
    <property type="molecule type" value="Genomic_DNA"/>
</dbReference>
<dbReference type="RefSeq" id="WP_138058178.1">
    <property type="nucleotide sequence ID" value="NZ_VAWE01000002.1"/>
</dbReference>
<feature type="region of interest" description="Disordered" evidence="1">
    <location>
        <begin position="37"/>
        <end position="74"/>
    </location>
</feature>
<protein>
    <submittedName>
        <fullName evidence="2">Uncharacterized protein</fullName>
    </submittedName>
</protein>
<sequence length="74" mass="7892">MILARLLTLLLGVAPPDVPMARLLVLDEEAFIRRVRTPRHDDSDGSEIRRSGRRGAGMAAPACACLASPGGRTP</sequence>
<comment type="caution">
    <text evidence="2">The sequence shown here is derived from an EMBL/GenBank/DDBJ whole genome shotgun (WGS) entry which is preliminary data.</text>
</comment>
<evidence type="ECO:0000256" key="1">
    <source>
        <dbReference type="SAM" id="MobiDB-lite"/>
    </source>
</evidence>
<organism evidence="2 3">
    <name type="scientific">Streptomyces marianii</name>
    <dbReference type="NCBI Taxonomy" id="1817406"/>
    <lineage>
        <taxon>Bacteria</taxon>
        <taxon>Bacillati</taxon>
        <taxon>Actinomycetota</taxon>
        <taxon>Actinomycetes</taxon>
        <taxon>Kitasatosporales</taxon>
        <taxon>Streptomycetaceae</taxon>
        <taxon>Streptomyces</taxon>
    </lineage>
</organism>
<keyword evidence="3" id="KW-1185">Reference proteome</keyword>
<feature type="compositionally biased region" description="Basic and acidic residues" evidence="1">
    <location>
        <begin position="38"/>
        <end position="50"/>
    </location>
</feature>
<feature type="compositionally biased region" description="Low complexity" evidence="1">
    <location>
        <begin position="56"/>
        <end position="74"/>
    </location>
</feature>
<dbReference type="AlphaFoldDB" id="A0A5R9DTE0"/>